<name>A0AC34F830_9BILA</name>
<evidence type="ECO:0000313" key="2">
    <source>
        <dbReference type="WBParaSite" id="ES5_v2.g13211.t1"/>
    </source>
</evidence>
<organism evidence="1 2">
    <name type="scientific">Panagrolaimus sp. ES5</name>
    <dbReference type="NCBI Taxonomy" id="591445"/>
    <lineage>
        <taxon>Eukaryota</taxon>
        <taxon>Metazoa</taxon>
        <taxon>Ecdysozoa</taxon>
        <taxon>Nematoda</taxon>
        <taxon>Chromadorea</taxon>
        <taxon>Rhabditida</taxon>
        <taxon>Tylenchina</taxon>
        <taxon>Panagrolaimomorpha</taxon>
        <taxon>Panagrolaimoidea</taxon>
        <taxon>Panagrolaimidae</taxon>
        <taxon>Panagrolaimus</taxon>
    </lineage>
</organism>
<evidence type="ECO:0000313" key="1">
    <source>
        <dbReference type="Proteomes" id="UP000887579"/>
    </source>
</evidence>
<reference evidence="2" key="1">
    <citation type="submission" date="2022-11" db="UniProtKB">
        <authorList>
            <consortium name="WormBaseParasite"/>
        </authorList>
    </citation>
    <scope>IDENTIFICATION</scope>
</reference>
<proteinExistence type="predicted"/>
<protein>
    <submittedName>
        <fullName evidence="2">Uncharacterized protein</fullName>
    </submittedName>
</protein>
<sequence>MANFLQNLKQKQTIYCLSKADAKWYKSRIQKIVNNKNGNGKSFLIHYFGWSGKFDEWHNEIDSEERFKEFSLKSAYELQEEAVESTDLPLQTYSMKNLGFPNHPPCDMYAAYLIDHPEAFKSKGLKKSKRRCKPTSAPIQQHSSNSELADETNVTIEEDEKQPTPPPPPTHSSNSELAEETNVPMEEDEKQPTPPPPPTVTEVINDALIGIIPLLEFIDKDVENSDQQCFARLPARFTVVEILNHAIANRHILAKNAFEMFNYFALSKLILPQEAPYVLAILNHAREGKCRRKFPDLSCEIPLALDIFGYNYLCRLVKFAFVYYKNLPENENNEEFQQLIKSWALFAKFLKKSKKRFFDEKLDYIQITY</sequence>
<accession>A0AC34F830</accession>
<dbReference type="Proteomes" id="UP000887579">
    <property type="component" value="Unplaced"/>
</dbReference>
<dbReference type="WBParaSite" id="ES5_v2.g13211.t1">
    <property type="protein sequence ID" value="ES5_v2.g13211.t1"/>
    <property type="gene ID" value="ES5_v2.g13211"/>
</dbReference>